<accession>A0AAE0QI35</accession>
<feature type="region of interest" description="Disordered" evidence="4">
    <location>
        <begin position="26"/>
        <end position="66"/>
    </location>
</feature>
<name>A0AAE0QI35_9TELE</name>
<dbReference type="FunFam" id="3.30.70.270:FF:000045">
    <property type="entry name" value="Transposon Tf2-7 polyprotein"/>
    <property type="match status" value="1"/>
</dbReference>
<dbReference type="InterPro" id="IPR041577">
    <property type="entry name" value="RT_RNaseH_2"/>
</dbReference>
<evidence type="ECO:0000259" key="5">
    <source>
        <dbReference type="Pfam" id="PF00078"/>
    </source>
</evidence>
<dbReference type="AlphaFoldDB" id="A0AAE0QI35"/>
<dbReference type="FunFam" id="3.10.20.370:FF:000001">
    <property type="entry name" value="Retrovirus-related Pol polyprotein from transposon 17.6-like protein"/>
    <property type="match status" value="1"/>
</dbReference>
<dbReference type="CDD" id="cd09274">
    <property type="entry name" value="RNase_HI_RT_Ty3"/>
    <property type="match status" value="1"/>
</dbReference>
<organism evidence="7 8">
    <name type="scientific">Hemibagrus guttatus</name>
    <dbReference type="NCBI Taxonomy" id="175788"/>
    <lineage>
        <taxon>Eukaryota</taxon>
        <taxon>Metazoa</taxon>
        <taxon>Chordata</taxon>
        <taxon>Craniata</taxon>
        <taxon>Vertebrata</taxon>
        <taxon>Euteleostomi</taxon>
        <taxon>Actinopterygii</taxon>
        <taxon>Neopterygii</taxon>
        <taxon>Teleostei</taxon>
        <taxon>Ostariophysi</taxon>
        <taxon>Siluriformes</taxon>
        <taxon>Bagridae</taxon>
        <taxon>Hemibagrus</taxon>
    </lineage>
</organism>
<comment type="caution">
    <text evidence="7">The sequence shown here is derived from an EMBL/GenBank/DDBJ whole genome shotgun (WGS) entry which is preliminary data.</text>
</comment>
<dbReference type="Gene3D" id="3.30.70.270">
    <property type="match status" value="1"/>
</dbReference>
<feature type="domain" description="Reverse transcriptase/retrotransposon-derived protein RNase H-like" evidence="6">
    <location>
        <begin position="237"/>
        <end position="335"/>
    </location>
</feature>
<sequence>MELEETERRKLAELLSAYSDVFSTGPTDLGRTNLVQHDIQTRPGPPVKQPPRRMASGKQQSADEQIQQNLNSGLASPSNSSWASPIVMVQKKDQTYRLCMDYRVLNERTIKNAYPLPRIQDTLDTLSTAKWFSTLDLASGYWQVELTPGARQAAAFCSRKGLFEWNVAYLGHIVSERGITTDPQKVQKIQQWLQPTNVNEVRQFVGLASYYRRFVKDFATVAKPLHNLLRKHARFHWTPECQLAFEKLKELLTTAPILGYPMDSGDLILDTDASNFGIGAVLSQLQQGEERVLAYGSRSLTPTEQNYCTTWRELLAVVEFTARFRQYLLGKHFTVQTDHSSLQWLIRMKEPEGQLARWLEKLGEWMESGEERPSWEDVSPCGPATKPIGASGRDST</sequence>
<dbReference type="Pfam" id="PF17919">
    <property type="entry name" value="RT_RNaseH_2"/>
    <property type="match status" value="1"/>
</dbReference>
<reference evidence="7" key="1">
    <citation type="submission" date="2023-06" db="EMBL/GenBank/DDBJ databases">
        <title>Male Hemibagrus guttatus genome.</title>
        <authorList>
            <person name="Bian C."/>
        </authorList>
    </citation>
    <scope>NUCLEOTIDE SEQUENCE</scope>
    <source>
        <strain evidence="7">Male_cb2023</strain>
        <tissue evidence="7">Muscle</tissue>
    </source>
</reference>
<feature type="domain" description="Reverse transcriptase" evidence="5">
    <location>
        <begin position="89"/>
        <end position="173"/>
    </location>
</feature>
<keyword evidence="8" id="KW-1185">Reference proteome</keyword>
<dbReference type="PANTHER" id="PTHR37984">
    <property type="entry name" value="PROTEIN CBG26694"/>
    <property type="match status" value="1"/>
</dbReference>
<dbReference type="SUPFAM" id="SSF56672">
    <property type="entry name" value="DNA/RNA polymerases"/>
    <property type="match status" value="1"/>
</dbReference>
<dbReference type="GO" id="GO:0004523">
    <property type="term" value="F:RNA-DNA hybrid ribonuclease activity"/>
    <property type="evidence" value="ECO:0007669"/>
    <property type="project" value="UniProtKB-EC"/>
</dbReference>
<dbReference type="InterPro" id="IPR050951">
    <property type="entry name" value="Retrovirus_Pol_polyprotein"/>
</dbReference>
<dbReference type="CDD" id="cd01647">
    <property type="entry name" value="RT_LTR"/>
    <property type="match status" value="1"/>
</dbReference>
<dbReference type="Gene3D" id="3.10.10.10">
    <property type="entry name" value="HIV Type 1 Reverse Transcriptase, subunit A, domain 1"/>
    <property type="match status" value="1"/>
</dbReference>
<comment type="similarity">
    <text evidence="1">Belongs to the beta type-B retroviral polymerase family. HERV class-II K(HML-2) pol subfamily.</text>
</comment>
<evidence type="ECO:0000313" key="7">
    <source>
        <dbReference type="EMBL" id="KAK3521363.1"/>
    </source>
</evidence>
<evidence type="ECO:0000256" key="2">
    <source>
        <dbReference type="ARBA" id="ARBA00012180"/>
    </source>
</evidence>
<dbReference type="EC" id="3.1.26.4" evidence="2"/>
<evidence type="ECO:0000259" key="6">
    <source>
        <dbReference type="Pfam" id="PF17919"/>
    </source>
</evidence>
<evidence type="ECO:0000256" key="3">
    <source>
        <dbReference type="ARBA" id="ARBA00023268"/>
    </source>
</evidence>
<dbReference type="InterPro" id="IPR043128">
    <property type="entry name" value="Rev_trsase/Diguanyl_cyclase"/>
</dbReference>
<evidence type="ECO:0000313" key="8">
    <source>
        <dbReference type="Proteomes" id="UP001274896"/>
    </source>
</evidence>
<feature type="compositionally biased region" description="Polar residues" evidence="4">
    <location>
        <begin position="57"/>
        <end position="66"/>
    </location>
</feature>
<feature type="region of interest" description="Disordered" evidence="4">
    <location>
        <begin position="369"/>
        <end position="396"/>
    </location>
</feature>
<dbReference type="EMBL" id="JAUCMX010000015">
    <property type="protein sequence ID" value="KAK3521363.1"/>
    <property type="molecule type" value="Genomic_DNA"/>
</dbReference>
<keyword evidence="3" id="KW-0511">Multifunctional enzyme</keyword>
<dbReference type="InterPro" id="IPR043502">
    <property type="entry name" value="DNA/RNA_pol_sf"/>
</dbReference>
<proteinExistence type="inferred from homology"/>
<dbReference type="Pfam" id="PF00078">
    <property type="entry name" value="RVT_1"/>
    <property type="match status" value="1"/>
</dbReference>
<dbReference type="Proteomes" id="UP001274896">
    <property type="component" value="Unassembled WGS sequence"/>
</dbReference>
<evidence type="ECO:0000256" key="1">
    <source>
        <dbReference type="ARBA" id="ARBA00010879"/>
    </source>
</evidence>
<dbReference type="Gene3D" id="3.10.20.370">
    <property type="match status" value="1"/>
</dbReference>
<dbReference type="PANTHER" id="PTHR37984:SF5">
    <property type="entry name" value="PROTEIN NYNRIN-LIKE"/>
    <property type="match status" value="1"/>
</dbReference>
<dbReference type="InterPro" id="IPR000477">
    <property type="entry name" value="RT_dom"/>
</dbReference>
<protein>
    <recommendedName>
        <fullName evidence="2">ribonuclease H</fullName>
        <ecNumber evidence="2">3.1.26.4</ecNumber>
    </recommendedName>
</protein>
<evidence type="ECO:0000256" key="4">
    <source>
        <dbReference type="SAM" id="MobiDB-lite"/>
    </source>
</evidence>
<gene>
    <name evidence="7" type="ORF">QTP70_003434</name>
</gene>